<keyword evidence="1" id="KW-0378">Hydrolase</keyword>
<feature type="domain" description="CN hydrolase" evidence="2">
    <location>
        <begin position="3"/>
        <end position="265"/>
    </location>
</feature>
<proteinExistence type="predicted"/>
<dbReference type="EMBL" id="JASJQH010000389">
    <property type="protein sequence ID" value="KAK9764654.1"/>
    <property type="molecule type" value="Genomic_DNA"/>
</dbReference>
<name>A0ABR2WT56_9FUNG</name>
<dbReference type="InterPro" id="IPR050345">
    <property type="entry name" value="Aliph_Amidase/BUP"/>
</dbReference>
<dbReference type="SUPFAM" id="SSF56317">
    <property type="entry name" value="Carbon-nitrogen hydrolase"/>
    <property type="match status" value="1"/>
</dbReference>
<dbReference type="Gene3D" id="3.60.110.10">
    <property type="entry name" value="Carbon-nitrogen hydrolase"/>
    <property type="match status" value="1"/>
</dbReference>
<evidence type="ECO:0000256" key="1">
    <source>
        <dbReference type="ARBA" id="ARBA00022801"/>
    </source>
</evidence>
<protein>
    <recommendedName>
        <fullName evidence="2">CN hydrolase domain-containing protein</fullName>
    </recommendedName>
</protein>
<accession>A0ABR2WT56</accession>
<comment type="caution">
    <text evidence="3">The sequence shown here is derived from an EMBL/GenBank/DDBJ whole genome shotgun (WGS) entry which is preliminary data.</text>
</comment>
<reference evidence="3 4" key="1">
    <citation type="submission" date="2023-04" db="EMBL/GenBank/DDBJ databases">
        <title>Genome of Basidiobolus ranarum AG-B5.</title>
        <authorList>
            <person name="Stajich J.E."/>
            <person name="Carter-House D."/>
            <person name="Gryganskyi A."/>
        </authorList>
    </citation>
    <scope>NUCLEOTIDE SEQUENCE [LARGE SCALE GENOMIC DNA]</scope>
    <source>
        <strain evidence="3 4">AG-B5</strain>
    </source>
</reference>
<dbReference type="InterPro" id="IPR003010">
    <property type="entry name" value="C-N_Hydrolase"/>
</dbReference>
<evidence type="ECO:0000313" key="4">
    <source>
        <dbReference type="Proteomes" id="UP001479436"/>
    </source>
</evidence>
<keyword evidence="4" id="KW-1185">Reference proteome</keyword>
<dbReference type="CDD" id="cd07197">
    <property type="entry name" value="nitrilase"/>
    <property type="match status" value="1"/>
</dbReference>
<dbReference type="Proteomes" id="UP001479436">
    <property type="component" value="Unassembled WGS sequence"/>
</dbReference>
<sequence length="293" mass="33265">MKFKIAVIQFHPLPLNVEANFARMEEYINQVATEGADLVVFPEYSVSHVHPDPETGHAPQDFGKTHLERFKVLACKYKIDLVPGSILEVNSENSNCYNIGYYIDREGRVLGEYQKVNLWHPERDHFESGTTYCPTFNTRFGKVGLLICWDLIFHEGFHKLIEEDAEMIIAPAFWSLEDAGIGLKHNPLSERTLLNALCVTRAFENEIIFVFANFGDSQQDPDTEKNQVGEIIHSAGCSQITVPFKGSLRSVPDSKEGYFVQEVDTDILKDAESVYKIRADLKEKAPKFETNSK</sequence>
<dbReference type="PROSITE" id="PS50263">
    <property type="entry name" value="CN_HYDROLASE"/>
    <property type="match status" value="1"/>
</dbReference>
<dbReference type="Pfam" id="PF00795">
    <property type="entry name" value="CN_hydrolase"/>
    <property type="match status" value="1"/>
</dbReference>
<dbReference type="PANTHER" id="PTHR43674:SF16">
    <property type="entry name" value="CARBON-NITROGEN FAMILY, PUTATIVE (AFU_ORTHOLOGUE AFUA_5G02350)-RELATED"/>
    <property type="match status" value="1"/>
</dbReference>
<organism evidence="3 4">
    <name type="scientific">Basidiobolus ranarum</name>
    <dbReference type="NCBI Taxonomy" id="34480"/>
    <lineage>
        <taxon>Eukaryota</taxon>
        <taxon>Fungi</taxon>
        <taxon>Fungi incertae sedis</taxon>
        <taxon>Zoopagomycota</taxon>
        <taxon>Entomophthoromycotina</taxon>
        <taxon>Basidiobolomycetes</taxon>
        <taxon>Basidiobolales</taxon>
        <taxon>Basidiobolaceae</taxon>
        <taxon>Basidiobolus</taxon>
    </lineage>
</organism>
<dbReference type="PANTHER" id="PTHR43674">
    <property type="entry name" value="NITRILASE C965.09-RELATED"/>
    <property type="match status" value="1"/>
</dbReference>
<evidence type="ECO:0000259" key="2">
    <source>
        <dbReference type="PROSITE" id="PS50263"/>
    </source>
</evidence>
<evidence type="ECO:0000313" key="3">
    <source>
        <dbReference type="EMBL" id="KAK9764654.1"/>
    </source>
</evidence>
<gene>
    <name evidence="3" type="ORF">K7432_007671</name>
</gene>
<dbReference type="InterPro" id="IPR036526">
    <property type="entry name" value="C-N_Hydrolase_sf"/>
</dbReference>